<dbReference type="OrthoDB" id="2921803at2759"/>
<accession>A0A165KKD8</accession>
<sequence length="447" mass="51275">MTSTLKLVYVDTISVIATFPQELVNYTMDFLWDELLQLVKCSLVCHSWYDAAKWHLPARDVIIKDRQTLGSFVHILMLKQNKGYANTVDSLMVIDQPTVSIVHSLPARIRGHLLPKLQRLAFCHLTWADTSPHSSFFIHLSSFQSVKDVTLTGCSFHSSEQVLRILKALLNLERLKLTGVTVDSPQSATLACIPGLQTNHKLKTIIQQCNITQKVHGLYVYQGLLNILISYPALQSLEVGLGCFLSWYQLQQFLCALHKVPEVTLSGEPSWNPICQINSNEAYVIANPLIRSDYCQITLSVSSAVVIQFLYLARYHHNEFHWLFINFEDAPSSVLQALMMNTLQTSELSQVHFGWDCDNVLGTNHFPAYLSAYNVGLHAKFRNVELTTHWFQEILFELLPNVRSTLPWIEEFHIQMQFHLWQQTLLQTFMTCSVITHFNYLDMKVWC</sequence>
<name>A0A165KKD8_9APHY</name>
<keyword evidence="2" id="KW-1185">Reference proteome</keyword>
<gene>
    <name evidence="1" type="ORF">DAEQUDRAFT_760578</name>
</gene>
<dbReference type="Proteomes" id="UP000076727">
    <property type="component" value="Unassembled WGS sequence"/>
</dbReference>
<proteinExistence type="predicted"/>
<dbReference type="InterPro" id="IPR032675">
    <property type="entry name" value="LRR_dom_sf"/>
</dbReference>
<organism evidence="1 2">
    <name type="scientific">Daedalea quercina L-15889</name>
    <dbReference type="NCBI Taxonomy" id="1314783"/>
    <lineage>
        <taxon>Eukaryota</taxon>
        <taxon>Fungi</taxon>
        <taxon>Dikarya</taxon>
        <taxon>Basidiomycota</taxon>
        <taxon>Agaricomycotina</taxon>
        <taxon>Agaricomycetes</taxon>
        <taxon>Polyporales</taxon>
        <taxon>Fomitopsis</taxon>
    </lineage>
</organism>
<evidence type="ECO:0000313" key="1">
    <source>
        <dbReference type="EMBL" id="KZT63250.1"/>
    </source>
</evidence>
<evidence type="ECO:0000313" key="2">
    <source>
        <dbReference type="Proteomes" id="UP000076727"/>
    </source>
</evidence>
<reference evidence="1 2" key="1">
    <citation type="journal article" date="2016" name="Mol. Biol. Evol.">
        <title>Comparative Genomics of Early-Diverging Mushroom-Forming Fungi Provides Insights into the Origins of Lignocellulose Decay Capabilities.</title>
        <authorList>
            <person name="Nagy L.G."/>
            <person name="Riley R."/>
            <person name="Tritt A."/>
            <person name="Adam C."/>
            <person name="Daum C."/>
            <person name="Floudas D."/>
            <person name="Sun H."/>
            <person name="Yadav J.S."/>
            <person name="Pangilinan J."/>
            <person name="Larsson K.H."/>
            <person name="Matsuura K."/>
            <person name="Barry K."/>
            <person name="Labutti K."/>
            <person name="Kuo R."/>
            <person name="Ohm R.A."/>
            <person name="Bhattacharya S.S."/>
            <person name="Shirouzu T."/>
            <person name="Yoshinaga Y."/>
            <person name="Martin F.M."/>
            <person name="Grigoriev I.V."/>
            <person name="Hibbett D.S."/>
        </authorList>
    </citation>
    <scope>NUCLEOTIDE SEQUENCE [LARGE SCALE GENOMIC DNA]</scope>
    <source>
        <strain evidence="1 2">L-15889</strain>
    </source>
</reference>
<protein>
    <recommendedName>
        <fullName evidence="3">F-box domain-containing protein</fullName>
    </recommendedName>
</protein>
<dbReference type="EMBL" id="KV429208">
    <property type="protein sequence ID" value="KZT63250.1"/>
    <property type="molecule type" value="Genomic_DNA"/>
</dbReference>
<dbReference type="Gene3D" id="3.80.10.10">
    <property type="entry name" value="Ribonuclease Inhibitor"/>
    <property type="match status" value="1"/>
</dbReference>
<evidence type="ECO:0008006" key="3">
    <source>
        <dbReference type="Google" id="ProtNLM"/>
    </source>
</evidence>
<dbReference type="AlphaFoldDB" id="A0A165KKD8"/>